<dbReference type="GO" id="GO:0005634">
    <property type="term" value="C:nucleus"/>
    <property type="evidence" value="ECO:0007669"/>
    <property type="project" value="UniProtKB-SubCell"/>
</dbReference>
<feature type="region of interest" description="Disordered" evidence="3">
    <location>
        <begin position="801"/>
        <end position="888"/>
    </location>
</feature>
<feature type="region of interest" description="Disordered" evidence="3">
    <location>
        <begin position="651"/>
        <end position="733"/>
    </location>
</feature>
<feature type="compositionally biased region" description="Low complexity" evidence="3">
    <location>
        <begin position="867"/>
        <end position="876"/>
    </location>
</feature>
<evidence type="ECO:0000313" key="5">
    <source>
        <dbReference type="Proteomes" id="UP000246740"/>
    </source>
</evidence>
<feature type="region of interest" description="Disordered" evidence="3">
    <location>
        <begin position="753"/>
        <end position="789"/>
    </location>
</feature>
<feature type="compositionally biased region" description="Low complexity" evidence="3">
    <location>
        <begin position="702"/>
        <end position="715"/>
    </location>
</feature>
<protein>
    <recommendedName>
        <fullName evidence="6">Transcription factor domain-containing protein</fullName>
    </recommendedName>
</protein>
<comment type="subcellular location">
    <subcellularLocation>
        <location evidence="1">Nucleus</location>
    </subcellularLocation>
</comment>
<dbReference type="CDD" id="cd12148">
    <property type="entry name" value="fungal_TF_MHR"/>
    <property type="match status" value="1"/>
</dbReference>
<keyword evidence="5" id="KW-1185">Reference proteome</keyword>
<dbReference type="STRING" id="1882483.A0A317XJV8"/>
<feature type="compositionally biased region" description="Polar residues" evidence="3">
    <location>
        <begin position="780"/>
        <end position="789"/>
    </location>
</feature>
<feature type="compositionally biased region" description="Low complexity" evidence="3">
    <location>
        <begin position="812"/>
        <end position="825"/>
    </location>
</feature>
<feature type="compositionally biased region" description="Low complexity" evidence="3">
    <location>
        <begin position="114"/>
        <end position="125"/>
    </location>
</feature>
<keyword evidence="2" id="KW-0539">Nucleus</keyword>
<gene>
    <name evidence="4" type="ORF">BCV70DRAFT_221147</name>
</gene>
<dbReference type="InterPro" id="IPR050613">
    <property type="entry name" value="Sec_Metabolite_Reg"/>
</dbReference>
<feature type="region of interest" description="Disordered" evidence="3">
    <location>
        <begin position="61"/>
        <end position="83"/>
    </location>
</feature>
<dbReference type="PANTHER" id="PTHR31001:SF88">
    <property type="entry name" value="TRANSCRIPTION FACTOR PDR3"/>
    <property type="match status" value="1"/>
</dbReference>
<evidence type="ECO:0000256" key="3">
    <source>
        <dbReference type="SAM" id="MobiDB-lite"/>
    </source>
</evidence>
<feature type="compositionally biased region" description="Polar residues" evidence="3">
    <location>
        <begin position="836"/>
        <end position="866"/>
    </location>
</feature>
<evidence type="ECO:0000313" key="4">
    <source>
        <dbReference type="EMBL" id="PWY98089.1"/>
    </source>
</evidence>
<dbReference type="PANTHER" id="PTHR31001">
    <property type="entry name" value="UNCHARACTERIZED TRANSCRIPTIONAL REGULATORY PROTEIN"/>
    <property type="match status" value="1"/>
</dbReference>
<organism evidence="4 5">
    <name type="scientific">Testicularia cyperi</name>
    <dbReference type="NCBI Taxonomy" id="1882483"/>
    <lineage>
        <taxon>Eukaryota</taxon>
        <taxon>Fungi</taxon>
        <taxon>Dikarya</taxon>
        <taxon>Basidiomycota</taxon>
        <taxon>Ustilaginomycotina</taxon>
        <taxon>Ustilaginomycetes</taxon>
        <taxon>Ustilaginales</taxon>
        <taxon>Anthracoideaceae</taxon>
        <taxon>Testicularia</taxon>
    </lineage>
</organism>
<evidence type="ECO:0000256" key="1">
    <source>
        <dbReference type="ARBA" id="ARBA00004123"/>
    </source>
</evidence>
<feature type="compositionally biased region" description="Basic residues" evidence="3">
    <location>
        <begin position="652"/>
        <end position="661"/>
    </location>
</feature>
<dbReference type="Proteomes" id="UP000246740">
    <property type="component" value="Unassembled WGS sequence"/>
</dbReference>
<evidence type="ECO:0000256" key="2">
    <source>
        <dbReference type="ARBA" id="ARBA00023242"/>
    </source>
</evidence>
<dbReference type="EMBL" id="KZ819200">
    <property type="protein sequence ID" value="PWY98089.1"/>
    <property type="molecule type" value="Genomic_DNA"/>
</dbReference>
<feature type="compositionally biased region" description="Low complexity" evidence="3">
    <location>
        <begin position="753"/>
        <end position="771"/>
    </location>
</feature>
<name>A0A317XJV8_9BASI</name>
<feature type="compositionally biased region" description="Low complexity" evidence="3">
    <location>
        <begin position="675"/>
        <end position="689"/>
    </location>
</feature>
<reference evidence="4 5" key="1">
    <citation type="journal article" date="2018" name="Mol. Biol. Evol.">
        <title>Broad Genomic Sampling Reveals a Smut Pathogenic Ancestry of the Fungal Clade Ustilaginomycotina.</title>
        <authorList>
            <person name="Kijpornyongpan T."/>
            <person name="Mondo S.J."/>
            <person name="Barry K."/>
            <person name="Sandor L."/>
            <person name="Lee J."/>
            <person name="Lipzen A."/>
            <person name="Pangilinan J."/>
            <person name="LaButti K."/>
            <person name="Hainaut M."/>
            <person name="Henrissat B."/>
            <person name="Grigoriev I.V."/>
            <person name="Spatafora J.W."/>
            <person name="Aime M.C."/>
        </authorList>
    </citation>
    <scope>NUCLEOTIDE SEQUENCE [LARGE SCALE GENOMIC DNA]</scope>
    <source>
        <strain evidence="4 5">MCA 3645</strain>
    </source>
</reference>
<dbReference type="InParanoid" id="A0A317XJV8"/>
<feature type="region of interest" description="Disordered" evidence="3">
    <location>
        <begin position="104"/>
        <end position="133"/>
    </location>
</feature>
<evidence type="ECO:0008006" key="6">
    <source>
        <dbReference type="Google" id="ProtNLM"/>
    </source>
</evidence>
<dbReference type="AlphaFoldDB" id="A0A317XJV8"/>
<proteinExistence type="predicted"/>
<dbReference type="OrthoDB" id="2269373at2759"/>
<accession>A0A317XJV8</accession>
<sequence>MPPVASAGSSRRKLGQPTVCLECYLRKVKHLCKTFSTSDLDPETLQKKQSRRSLAEISAFLETSDRSSSSEPDPQQREGFPVAPEHPITAFLNHLLRDLSLDEDQANNNHDSPDASPSATTSNASPQPPSPLPRRYVEEQCIEIISTFCSIVPDWNQLTVLLRHYLWHVDWKFLITAQDLLEGQMKDLWLRVVLPCKTLASAGNLKSSMAGVSFQSGDLSRLALLACILSETLETMDPDSIADLLPASRPGPARVGPVRLESDNPRVRALTLCVHHIPSLIEECVRLEEYTIDLVQANISAFAFWTSQGLHGTGGQEFPRWDVAIRAATASHLFEDPGYGGTLNPFELDHRRRLAWLVYGYDHAFAVGANTRPLINESHFSVDGPSDAPPWTACGSPSDPTLSMLEVQGAKIAQLVSTALCHGAPMHRKVMQTDGQIMSIVNQLAPSYQYDAPDTSVDAKDPFRPRRRCWVSLTIAWQRGSLHRPFFFPNGRINNGELATSRHIATDSALRSITGARELRRLQNRFLDYQGSAWYYQYLTEPSMTLATASLLLIRSKGRGVPGLSDETNCWPTVMHFTKLIDESLQEIEASVKDTSVSLPSFLSFGHRCSQLIRQLRNAVQISIDSLIKADPGIRSQLSLQWDDSIIPLLHPRAKKQKRTSPNRMIGKDGDKQPSSTSSASSVTNIASTHDSRNKSGSGHTGSAATMRSGRRASAGGVGVGTGKRSSVSASTVSPRFFERSISAAVDAATMAASGGAMPSNPTTSSTMSPNDTFLLSPPNAAQTSSWSASSMNLDAQNSMYAHPHSHGLTPEMSTSMSGSNNSGELPQPVMPLPSPTTGTASQSRSSNSVGPSKRTANGRATENGATTTTTSSSTSEVPLGNLTLSFGPEFNGRGAQFGALPPKDAGGGANVIPAPHLGVPAFLPASGHILSPAEPIALKSYYSDDQVQRPTHGSDLTEWIASIQSGVVLPQHHLHSQLHPNPNSNS</sequence>